<feature type="transmembrane region" description="Helical" evidence="5">
    <location>
        <begin position="60"/>
        <end position="81"/>
    </location>
</feature>
<feature type="transmembrane region" description="Helical" evidence="5">
    <location>
        <begin position="6"/>
        <end position="24"/>
    </location>
</feature>
<sequence>MTTLDWIFVAILLGSMLLGAWRGLVYEVLSLLGWVVAFVVARTWAQEVAVWLPLEGWDMQLRYAAAFVLLLVGAMFAWGVVSWLSKQLIEAVGLRPVDRTLGALFGVLRGALLLLVLALVIQYTPLHKGLWWQESAVAPWLTQALAWVLPALPQEWEQYLPGAAST</sequence>
<evidence type="ECO:0000256" key="1">
    <source>
        <dbReference type="ARBA" id="ARBA00004141"/>
    </source>
</evidence>
<evidence type="ECO:0000313" key="7">
    <source>
        <dbReference type="Proteomes" id="UP000261948"/>
    </source>
</evidence>
<accession>A0A373FN79</accession>
<dbReference type="EMBL" id="QURR01000008">
    <property type="protein sequence ID" value="RGE45621.1"/>
    <property type="molecule type" value="Genomic_DNA"/>
</dbReference>
<feature type="transmembrane region" description="Helical" evidence="5">
    <location>
        <begin position="31"/>
        <end position="54"/>
    </location>
</feature>
<gene>
    <name evidence="6" type="ORF">DZC30_08575</name>
</gene>
<keyword evidence="4 5" id="KW-0472">Membrane</keyword>
<dbReference type="GO" id="GO:0009403">
    <property type="term" value="P:toxin biosynthetic process"/>
    <property type="evidence" value="ECO:0007669"/>
    <property type="project" value="InterPro"/>
</dbReference>
<dbReference type="Proteomes" id="UP000261948">
    <property type="component" value="Unassembled WGS sequence"/>
</dbReference>
<dbReference type="AlphaFoldDB" id="A0A373FN79"/>
<evidence type="ECO:0000313" key="6">
    <source>
        <dbReference type="EMBL" id="RGE45621.1"/>
    </source>
</evidence>
<feature type="transmembrane region" description="Helical" evidence="5">
    <location>
        <begin position="101"/>
        <end position="123"/>
    </location>
</feature>
<dbReference type="PANTHER" id="PTHR36926">
    <property type="entry name" value="COLICIN V PRODUCTION PROTEIN"/>
    <property type="match status" value="1"/>
</dbReference>
<evidence type="ECO:0000256" key="2">
    <source>
        <dbReference type="ARBA" id="ARBA00022692"/>
    </source>
</evidence>
<keyword evidence="7" id="KW-1185">Reference proteome</keyword>
<proteinExistence type="predicted"/>
<evidence type="ECO:0000256" key="5">
    <source>
        <dbReference type="SAM" id="Phobius"/>
    </source>
</evidence>
<evidence type="ECO:0000256" key="4">
    <source>
        <dbReference type="ARBA" id="ARBA00023136"/>
    </source>
</evidence>
<dbReference type="PANTHER" id="PTHR36926:SF1">
    <property type="entry name" value="COLICIN V PRODUCTION PROTEIN"/>
    <property type="match status" value="1"/>
</dbReference>
<dbReference type="GO" id="GO:0016020">
    <property type="term" value="C:membrane"/>
    <property type="evidence" value="ECO:0007669"/>
    <property type="project" value="UniProtKB-SubCell"/>
</dbReference>
<keyword evidence="2 5" id="KW-0812">Transmembrane</keyword>
<keyword evidence="3 5" id="KW-1133">Transmembrane helix</keyword>
<dbReference type="InterPro" id="IPR003825">
    <property type="entry name" value="Colicin-V_CvpA"/>
</dbReference>
<comment type="caution">
    <text evidence="6">The sequence shown here is derived from an EMBL/GenBank/DDBJ whole genome shotgun (WGS) entry which is preliminary data.</text>
</comment>
<reference evidence="6 7" key="1">
    <citation type="submission" date="2018-08" db="EMBL/GenBank/DDBJ databases">
        <title>Comamonas testosteroni strain SWCO2.</title>
        <authorList>
            <person name="Jiang N."/>
            <person name="Zhang X.Z."/>
        </authorList>
    </citation>
    <scope>NUCLEOTIDE SEQUENCE [LARGE SCALE GENOMIC DNA]</scope>
    <source>
        <strain evidence="6 7">SWCO2</strain>
    </source>
</reference>
<comment type="subcellular location">
    <subcellularLocation>
        <location evidence="1">Membrane</location>
        <topology evidence="1">Multi-pass membrane protein</topology>
    </subcellularLocation>
</comment>
<evidence type="ECO:0000256" key="3">
    <source>
        <dbReference type="ARBA" id="ARBA00022989"/>
    </source>
</evidence>
<name>A0A373FN79_COMTE</name>
<dbReference type="InterPro" id="IPR052719">
    <property type="entry name" value="CvpA-like"/>
</dbReference>
<protein>
    <submittedName>
        <fullName evidence="6">CvpA family protein</fullName>
    </submittedName>
</protein>
<dbReference type="OrthoDB" id="9810601at2"/>
<organism evidence="6 7">
    <name type="scientific">Comamonas testosteroni</name>
    <name type="common">Pseudomonas testosteroni</name>
    <dbReference type="NCBI Taxonomy" id="285"/>
    <lineage>
        <taxon>Bacteria</taxon>
        <taxon>Pseudomonadati</taxon>
        <taxon>Pseudomonadota</taxon>
        <taxon>Betaproteobacteria</taxon>
        <taxon>Burkholderiales</taxon>
        <taxon>Comamonadaceae</taxon>
        <taxon>Comamonas</taxon>
    </lineage>
</organism>
<dbReference type="Pfam" id="PF02674">
    <property type="entry name" value="Colicin_V"/>
    <property type="match status" value="1"/>
</dbReference>